<feature type="coiled-coil region" evidence="1">
    <location>
        <begin position="62"/>
        <end position="96"/>
    </location>
</feature>
<evidence type="ECO:0000256" key="1">
    <source>
        <dbReference type="SAM" id="Coils"/>
    </source>
</evidence>
<proteinExistence type="predicted"/>
<sequence length="148" mass="16949">MPIRLLFCGNSQHYWKSGALDHERTQANAEHRGYAFNPDNYKQYYMMDFTTGIPGPASDEDMERMRQLARQVSERYEAEQAKIDETTARLRQKQAAAGSAPPKEELYGEMRNKAIEAAEPLVEGVSTDDRQSLLQELVADYKNQKNVM</sequence>
<gene>
    <name evidence="2" type="ORF">KL86DPRO_10287</name>
</gene>
<dbReference type="EMBL" id="FLUQ01000001">
    <property type="protein sequence ID" value="SBV92007.1"/>
    <property type="molecule type" value="Genomic_DNA"/>
</dbReference>
<name>A0A212IXW4_9DELT</name>
<accession>A0A212IXW4</accession>
<protein>
    <submittedName>
        <fullName evidence="2">Uncharacterized protein</fullName>
    </submittedName>
</protein>
<organism evidence="2">
    <name type="scientific">uncultured delta proteobacterium</name>
    <dbReference type="NCBI Taxonomy" id="34034"/>
    <lineage>
        <taxon>Bacteria</taxon>
        <taxon>Deltaproteobacteria</taxon>
        <taxon>environmental samples</taxon>
    </lineage>
</organism>
<evidence type="ECO:0000313" key="2">
    <source>
        <dbReference type="EMBL" id="SBV92007.1"/>
    </source>
</evidence>
<dbReference type="AlphaFoldDB" id="A0A212IXW4"/>
<keyword evidence="1" id="KW-0175">Coiled coil</keyword>
<reference evidence="2" key="1">
    <citation type="submission" date="2016-04" db="EMBL/GenBank/DDBJ databases">
        <authorList>
            <person name="Evans L.H."/>
            <person name="Alamgir A."/>
            <person name="Owens N."/>
            <person name="Weber N.D."/>
            <person name="Virtaneva K."/>
            <person name="Barbian K."/>
            <person name="Babar A."/>
            <person name="Rosenke K."/>
        </authorList>
    </citation>
    <scope>NUCLEOTIDE SEQUENCE</scope>
    <source>
        <strain evidence="2">86</strain>
    </source>
</reference>